<name>A0A2A6RMU6_9CHLR</name>
<protein>
    <recommendedName>
        <fullName evidence="3">Sialidase domain-containing protein</fullName>
    </recommendedName>
</protein>
<reference evidence="5" key="1">
    <citation type="submission" date="2017-08" db="EMBL/GenBank/DDBJ databases">
        <authorList>
            <person name="Grouzdev D.S."/>
            <person name="Gaisin V.A."/>
            <person name="Rysina M.S."/>
            <person name="Gorlenko V.M."/>
        </authorList>
    </citation>
    <scope>NUCLEOTIDE SEQUENCE [LARGE SCALE GENOMIC DNA]</scope>
    <source>
        <strain evidence="5">Kir15-3F</strain>
    </source>
</reference>
<sequence length="518" mass="57870">MFGNLQSAIYNRKWYNNRLLIFLLMLLLVLARGSSVWAEESAWRPALEISENQFGWFPDLTVDLDGNLHVIWGGGTQRMRQIDQSVVDVDLLRYRVLRNGAWGPMTDIAVTCEGGYTVRNSLVVNIDGQINALVRFCTSVMAMSAPADQAGTASAWSNEIYLGTSYYNALATDSQGRLHMLYHEFVFDPSEQANLASEVFYRRSEDGGQTWTIRQNIAYLSGGDERMQIQVDQQDRIHVVWDHGSDWYLGIDNPAYGIYRRSDDGGVSWHVPQALGIANEPTLQTTLGLTVEGNPLVVYRSANGERLFSQYSPDGGTTWQLPAVIPGVRARAAIERGLDSFSLARDSANRLHLLMVGFPEDSPASIPMVLHLIWDGTTWSSPEIVYQSTKRPMWLRAVVAQGNTLHAVWFTYTEVSDWGERRIWHSSRPLSSPQVAAPPPRSLPTAVPRPTTQPLGEPLVQLEAPHDPVVARDLHERPPPTVFNVWREVAGVGVALVGVILILGIFTITTLRRRAREP</sequence>
<comment type="caution">
    <text evidence="4">The sequence shown here is derived from an EMBL/GenBank/DDBJ whole genome shotgun (WGS) entry which is preliminary data.</text>
</comment>
<dbReference type="OrthoDB" id="41724at2"/>
<feature type="transmembrane region" description="Helical" evidence="2">
    <location>
        <begin position="489"/>
        <end position="511"/>
    </location>
</feature>
<proteinExistence type="predicted"/>
<dbReference type="EMBL" id="NQWI01000013">
    <property type="protein sequence ID" value="PDW04231.1"/>
    <property type="molecule type" value="Genomic_DNA"/>
</dbReference>
<accession>A0A2A6RMU6</accession>
<dbReference type="Proteomes" id="UP000220527">
    <property type="component" value="Unassembled WGS sequence"/>
</dbReference>
<evidence type="ECO:0000259" key="3">
    <source>
        <dbReference type="Pfam" id="PF13088"/>
    </source>
</evidence>
<feature type="region of interest" description="Disordered" evidence="1">
    <location>
        <begin position="429"/>
        <end position="456"/>
    </location>
</feature>
<keyword evidence="5" id="KW-1185">Reference proteome</keyword>
<keyword evidence="2" id="KW-1133">Transmembrane helix</keyword>
<dbReference type="CDD" id="cd15482">
    <property type="entry name" value="Sialidase_non-viral"/>
    <property type="match status" value="1"/>
</dbReference>
<evidence type="ECO:0000256" key="2">
    <source>
        <dbReference type="SAM" id="Phobius"/>
    </source>
</evidence>
<evidence type="ECO:0000313" key="4">
    <source>
        <dbReference type="EMBL" id="PDW04231.1"/>
    </source>
</evidence>
<keyword evidence="2" id="KW-0472">Membrane</keyword>
<dbReference type="AlphaFoldDB" id="A0A2A6RMU6"/>
<dbReference type="SUPFAM" id="SSF50939">
    <property type="entry name" value="Sialidases"/>
    <property type="match status" value="1"/>
</dbReference>
<dbReference type="Gene3D" id="2.120.10.10">
    <property type="match status" value="1"/>
</dbReference>
<dbReference type="InterPro" id="IPR036278">
    <property type="entry name" value="Sialidase_sf"/>
</dbReference>
<gene>
    <name evidence="4" type="ORF">CJ255_04580</name>
</gene>
<dbReference type="Pfam" id="PF13088">
    <property type="entry name" value="BNR_2"/>
    <property type="match status" value="1"/>
</dbReference>
<evidence type="ECO:0000313" key="5">
    <source>
        <dbReference type="Proteomes" id="UP000220527"/>
    </source>
</evidence>
<dbReference type="InterPro" id="IPR011040">
    <property type="entry name" value="Sialidase"/>
</dbReference>
<organism evidence="4 5">
    <name type="scientific">Candidatus Viridilinea mediisalina</name>
    <dbReference type="NCBI Taxonomy" id="2024553"/>
    <lineage>
        <taxon>Bacteria</taxon>
        <taxon>Bacillati</taxon>
        <taxon>Chloroflexota</taxon>
        <taxon>Chloroflexia</taxon>
        <taxon>Chloroflexales</taxon>
        <taxon>Chloroflexineae</taxon>
        <taxon>Oscillochloridaceae</taxon>
        <taxon>Candidatus Viridilinea</taxon>
    </lineage>
</organism>
<keyword evidence="2" id="KW-0812">Transmembrane</keyword>
<evidence type="ECO:0000256" key="1">
    <source>
        <dbReference type="SAM" id="MobiDB-lite"/>
    </source>
</evidence>
<feature type="domain" description="Sialidase" evidence="3">
    <location>
        <begin position="169"/>
        <end position="327"/>
    </location>
</feature>